<keyword evidence="2" id="KW-0540">Nuclease</keyword>
<sequence length="233" mass="25260">MAQEYGLLCNDCNRSSERDCSPNNNEPCTFCGSKNTVPAVYARLSVTTGTNATVSGSVYIPNDAPSILLQSVIIPVAKTSEGTLIEVSLVPWGEIISLIKSDPKSIFQIKPDRWEEIVAAAYEQAGFDEVILTPRSGDYGRDVIATKKGLGEVRIIDQVKAYKAGHLVIANDVRALMGILQTDGASKGFLTTTSDFAPRIKDDPLITPLIPQRLGLINGKQLVQRLQDIANKK</sequence>
<dbReference type="EMBL" id="MTKR01000085">
    <property type="protein sequence ID" value="RWX50383.1"/>
    <property type="molecule type" value="Genomic_DNA"/>
</dbReference>
<dbReference type="Proteomes" id="UP000287615">
    <property type="component" value="Unassembled WGS sequence"/>
</dbReference>
<gene>
    <name evidence="2" type="ORF">VU00_10851</name>
</gene>
<comment type="caution">
    <text evidence="2">The sequence shown here is derived from an EMBL/GenBank/DDBJ whole genome shotgun (WGS) entry which is preliminary data.</text>
</comment>
<dbReference type="GO" id="GO:0015666">
    <property type="term" value="F:restriction endodeoxyribonuclease activity"/>
    <property type="evidence" value="ECO:0007669"/>
    <property type="project" value="TreeGrafter"/>
</dbReference>
<name>A0A3S3QKX7_9BACT</name>
<dbReference type="GO" id="GO:0009307">
    <property type="term" value="P:DNA restriction-modification system"/>
    <property type="evidence" value="ECO:0007669"/>
    <property type="project" value="InterPro"/>
</dbReference>
<dbReference type="Gene3D" id="3.40.1350.10">
    <property type="match status" value="1"/>
</dbReference>
<proteinExistence type="predicted"/>
<dbReference type="PANTHER" id="PTHR30015:SF7">
    <property type="entry name" value="TYPE IV METHYL-DIRECTED RESTRICTION ENZYME ECOKMRR"/>
    <property type="match status" value="1"/>
</dbReference>
<feature type="domain" description="Restriction endonuclease type IV Mrr" evidence="1">
    <location>
        <begin position="108"/>
        <end position="202"/>
    </location>
</feature>
<evidence type="ECO:0000259" key="1">
    <source>
        <dbReference type="Pfam" id="PF04471"/>
    </source>
</evidence>
<dbReference type="PANTHER" id="PTHR30015">
    <property type="entry name" value="MRR RESTRICTION SYSTEM PROTEIN"/>
    <property type="match status" value="1"/>
</dbReference>
<dbReference type="GO" id="GO:0003677">
    <property type="term" value="F:DNA binding"/>
    <property type="evidence" value="ECO:0007669"/>
    <property type="project" value="InterPro"/>
</dbReference>
<dbReference type="InterPro" id="IPR011856">
    <property type="entry name" value="tRNA_endonuc-like_dom_sf"/>
</dbReference>
<dbReference type="InterPro" id="IPR011335">
    <property type="entry name" value="Restrct_endonuc-II-like"/>
</dbReference>
<dbReference type="AlphaFoldDB" id="A0A3S3QKX7"/>
<evidence type="ECO:0000313" key="2">
    <source>
        <dbReference type="EMBL" id="RWX50383.1"/>
    </source>
</evidence>
<keyword evidence="2" id="KW-0378">Hydrolase</keyword>
<reference evidence="2 3" key="1">
    <citation type="submission" date="2017-01" db="EMBL/GenBank/DDBJ databases">
        <title>The cable genome- insights into the physiology and evolution of filamentous bacteria capable of sulfide oxidation via long distance electron transfer.</title>
        <authorList>
            <person name="Schreiber L."/>
            <person name="Bjerg J.T."/>
            <person name="Boggild A."/>
            <person name="Van De Vossenberg J."/>
            <person name="Meysman F."/>
            <person name="Nielsen L.P."/>
            <person name="Schramm A."/>
            <person name="Kjeldsen K.U."/>
        </authorList>
    </citation>
    <scope>NUCLEOTIDE SEQUENCE [LARGE SCALE GENOMIC DNA]</scope>
    <source>
        <strain evidence="2">A3</strain>
    </source>
</reference>
<evidence type="ECO:0000313" key="3">
    <source>
        <dbReference type="Proteomes" id="UP000287615"/>
    </source>
</evidence>
<dbReference type="InterPro" id="IPR052906">
    <property type="entry name" value="Type_IV_Methyl-Rstrct_Enzyme"/>
</dbReference>
<keyword evidence="2" id="KW-0255">Endonuclease</keyword>
<dbReference type="InterPro" id="IPR007560">
    <property type="entry name" value="Restrct_endonuc_IV_Mrr"/>
</dbReference>
<protein>
    <submittedName>
        <fullName evidence="2">Restriction endonuclease</fullName>
    </submittedName>
</protein>
<organism evidence="2 3">
    <name type="scientific">Candidatus Electrothrix marina</name>
    <dbReference type="NCBI Taxonomy" id="1859130"/>
    <lineage>
        <taxon>Bacteria</taxon>
        <taxon>Pseudomonadati</taxon>
        <taxon>Thermodesulfobacteriota</taxon>
        <taxon>Desulfobulbia</taxon>
        <taxon>Desulfobulbales</taxon>
        <taxon>Desulfobulbaceae</taxon>
        <taxon>Candidatus Electrothrix</taxon>
    </lineage>
</organism>
<dbReference type="Pfam" id="PF04471">
    <property type="entry name" value="Mrr_cat"/>
    <property type="match status" value="1"/>
</dbReference>
<dbReference type="SUPFAM" id="SSF52980">
    <property type="entry name" value="Restriction endonuclease-like"/>
    <property type="match status" value="1"/>
</dbReference>
<accession>A0A3S3QKX7</accession>